<evidence type="ECO:0000256" key="2">
    <source>
        <dbReference type="ARBA" id="ARBA00022737"/>
    </source>
</evidence>
<dbReference type="InterPro" id="IPR011047">
    <property type="entry name" value="Quinoprotein_ADH-like_sf"/>
</dbReference>
<dbReference type="PANTHER" id="PTHR22847:SF637">
    <property type="entry name" value="WD REPEAT DOMAIN 5B"/>
    <property type="match status" value="1"/>
</dbReference>
<dbReference type="InterPro" id="IPR016024">
    <property type="entry name" value="ARM-type_fold"/>
</dbReference>
<dbReference type="PANTHER" id="PTHR22847">
    <property type="entry name" value="WD40 REPEAT PROTEIN"/>
    <property type="match status" value="1"/>
</dbReference>
<sequence>MNDQSKQPQPSDLVLGGNNPSPTDGLVLGGIEGVKKRLASDDVKVRIAALSDAIKYGDEGLDLVIKALEDESDRVRINAYLILRSRKEPRVKDAILNFNPYRFFECIYDVKIPDRTGGFIIFNQTKLLYCVSDFEFVSGENVIRYVEWNLSQSQITKLPELELLSEQYFISNVPDRIASLYIHPETNTLIVTGTPKDNFCCNQIEIIDLSTGISRKEVDTLYDDSKIDYVSKKQIIRTLYGHSNFGTVRVNTAISKDRKILATSSQTMIEPNQKDNSIILWDLKTGKKLHILKGNTKKVTSLAIDNDSSILATASEDGTIQEWDIKTGENIVCTKSDYNIVTNSSLPNNNGLIQLKASDPSDFFSVNSDGSILACAKYEPYPQYINEIKIFNTKTERHLATLNHEKICGIAISPDGNTIVTKGVDIITTRSGNLTLHNTIPNLKLWQVKL</sequence>
<keyword evidence="6" id="KW-1185">Reference proteome</keyword>
<comment type="caution">
    <text evidence="5">The sequence shown here is derived from an EMBL/GenBank/DDBJ whole genome shotgun (WGS) entry which is preliminary data.</text>
</comment>
<dbReference type="PROSITE" id="PS50294">
    <property type="entry name" value="WD_REPEATS_REGION"/>
    <property type="match status" value="1"/>
</dbReference>
<dbReference type="InterPro" id="IPR015943">
    <property type="entry name" value="WD40/YVTN_repeat-like_dom_sf"/>
</dbReference>
<feature type="compositionally biased region" description="Polar residues" evidence="4">
    <location>
        <begin position="1"/>
        <end position="10"/>
    </location>
</feature>
<dbReference type="EMBL" id="AAXW01000027">
    <property type="protein sequence ID" value="EAZ90309.1"/>
    <property type="molecule type" value="Genomic_DNA"/>
</dbReference>
<feature type="region of interest" description="Disordered" evidence="4">
    <location>
        <begin position="1"/>
        <end position="21"/>
    </location>
</feature>
<reference evidence="5 6" key="1">
    <citation type="submission" date="2007-03" db="EMBL/GenBank/DDBJ databases">
        <authorList>
            <person name="Stal L."/>
            <person name="Ferriera S."/>
            <person name="Johnson J."/>
            <person name="Kravitz S."/>
            <person name="Beeson K."/>
            <person name="Sutton G."/>
            <person name="Rogers Y.-H."/>
            <person name="Friedman R."/>
            <person name="Frazier M."/>
            <person name="Venter J.C."/>
        </authorList>
    </citation>
    <scope>NUCLEOTIDE SEQUENCE [LARGE SCALE GENOMIC DNA]</scope>
    <source>
        <strain evidence="5 6">CCY0110</strain>
    </source>
</reference>
<dbReference type="Proteomes" id="UP000003781">
    <property type="component" value="Unassembled WGS sequence"/>
</dbReference>
<dbReference type="SMART" id="SM00320">
    <property type="entry name" value="WD40"/>
    <property type="match status" value="3"/>
</dbReference>
<dbReference type="InterPro" id="IPR001680">
    <property type="entry name" value="WD40_rpt"/>
</dbReference>
<protein>
    <submittedName>
        <fullName evidence="5">WD-40 repeat</fullName>
    </submittedName>
</protein>
<evidence type="ECO:0000256" key="1">
    <source>
        <dbReference type="ARBA" id="ARBA00022574"/>
    </source>
</evidence>
<evidence type="ECO:0000313" key="5">
    <source>
        <dbReference type="EMBL" id="EAZ90309.1"/>
    </source>
</evidence>
<dbReference type="Pfam" id="PF00400">
    <property type="entry name" value="WD40"/>
    <property type="match status" value="2"/>
</dbReference>
<evidence type="ECO:0000256" key="4">
    <source>
        <dbReference type="SAM" id="MobiDB-lite"/>
    </source>
</evidence>
<dbReference type="RefSeq" id="WP_008276628.1">
    <property type="nucleotide sequence ID" value="NZ_AAXW01000027.1"/>
</dbReference>
<evidence type="ECO:0000256" key="3">
    <source>
        <dbReference type="PROSITE-ProRule" id="PRU00221"/>
    </source>
</evidence>
<feature type="repeat" description="WD" evidence="3">
    <location>
        <begin position="292"/>
        <end position="333"/>
    </location>
</feature>
<organism evidence="5 6">
    <name type="scientific">Crocosphaera chwakensis CCY0110</name>
    <dbReference type="NCBI Taxonomy" id="391612"/>
    <lineage>
        <taxon>Bacteria</taxon>
        <taxon>Bacillati</taxon>
        <taxon>Cyanobacteriota</taxon>
        <taxon>Cyanophyceae</taxon>
        <taxon>Oscillatoriophycideae</taxon>
        <taxon>Chroococcales</taxon>
        <taxon>Aphanothecaceae</taxon>
        <taxon>Crocosphaera</taxon>
        <taxon>Crocosphaera chwakensis</taxon>
    </lineage>
</organism>
<accession>A3ITC4</accession>
<dbReference type="OrthoDB" id="422888at2"/>
<dbReference type="PROSITE" id="PS50082">
    <property type="entry name" value="WD_REPEATS_2"/>
    <property type="match status" value="1"/>
</dbReference>
<keyword evidence="2" id="KW-0677">Repeat</keyword>
<keyword evidence="1 3" id="KW-0853">WD repeat</keyword>
<name>A3ITC4_9CHRO</name>
<evidence type="ECO:0000313" key="6">
    <source>
        <dbReference type="Proteomes" id="UP000003781"/>
    </source>
</evidence>
<dbReference type="SUPFAM" id="SSF50998">
    <property type="entry name" value="Quinoprotein alcohol dehydrogenase-like"/>
    <property type="match status" value="1"/>
</dbReference>
<dbReference type="eggNOG" id="COG2319">
    <property type="taxonomic scope" value="Bacteria"/>
</dbReference>
<proteinExistence type="predicted"/>
<dbReference type="AlphaFoldDB" id="A3ITC4"/>
<gene>
    <name evidence="5" type="ORF">CY0110_04271</name>
</gene>
<dbReference type="Gene3D" id="2.130.10.10">
    <property type="entry name" value="YVTN repeat-like/Quinoprotein amine dehydrogenase"/>
    <property type="match status" value="1"/>
</dbReference>
<dbReference type="SUPFAM" id="SSF48371">
    <property type="entry name" value="ARM repeat"/>
    <property type="match status" value="1"/>
</dbReference>